<dbReference type="PROSITE" id="PS51000">
    <property type="entry name" value="HTH_DEOR_2"/>
    <property type="match status" value="1"/>
</dbReference>
<evidence type="ECO:0000256" key="1">
    <source>
        <dbReference type="ARBA" id="ARBA00023015"/>
    </source>
</evidence>
<dbReference type="PANTHER" id="PTHR30363:SF44">
    <property type="entry name" value="AGA OPERON TRANSCRIPTIONAL REPRESSOR-RELATED"/>
    <property type="match status" value="1"/>
</dbReference>
<dbReference type="AlphaFoldDB" id="A0A7X2TPX5"/>
<dbReference type="SUPFAM" id="SSF100950">
    <property type="entry name" value="NagB/RpiA/CoA transferase-like"/>
    <property type="match status" value="1"/>
</dbReference>
<protein>
    <submittedName>
        <fullName evidence="4">DeoR/GlpR transcriptional regulator</fullName>
    </submittedName>
</protein>
<dbReference type="InterPro" id="IPR014036">
    <property type="entry name" value="DeoR-like_C"/>
</dbReference>
<evidence type="ECO:0000256" key="2">
    <source>
        <dbReference type="ARBA" id="ARBA00023163"/>
    </source>
</evidence>
<dbReference type="Gene3D" id="1.10.10.10">
    <property type="entry name" value="Winged helix-like DNA-binding domain superfamily/Winged helix DNA-binding domain"/>
    <property type="match status" value="1"/>
</dbReference>
<evidence type="ECO:0000313" key="5">
    <source>
        <dbReference type="Proteomes" id="UP000460549"/>
    </source>
</evidence>
<accession>A0A7X2TPX5</accession>
<proteinExistence type="predicted"/>
<dbReference type="Pfam" id="PF00455">
    <property type="entry name" value="DeoRC"/>
    <property type="match status" value="1"/>
</dbReference>
<evidence type="ECO:0000259" key="3">
    <source>
        <dbReference type="PROSITE" id="PS51000"/>
    </source>
</evidence>
<keyword evidence="5" id="KW-1185">Reference proteome</keyword>
<evidence type="ECO:0000313" key="4">
    <source>
        <dbReference type="EMBL" id="MSU05886.1"/>
    </source>
</evidence>
<organism evidence="4 5">
    <name type="scientific">Bullifex porci</name>
    <dbReference type="NCBI Taxonomy" id="2606638"/>
    <lineage>
        <taxon>Bacteria</taxon>
        <taxon>Pseudomonadati</taxon>
        <taxon>Spirochaetota</taxon>
        <taxon>Spirochaetia</taxon>
        <taxon>Spirochaetales</taxon>
        <taxon>Spirochaetaceae</taxon>
        <taxon>Bullifex</taxon>
    </lineage>
</organism>
<gene>
    <name evidence="4" type="ORF">FYJ80_03710</name>
</gene>
<dbReference type="PRINTS" id="PR00037">
    <property type="entry name" value="HTHLACR"/>
</dbReference>
<keyword evidence="2" id="KW-0804">Transcription</keyword>
<name>A0A7X2TPX5_9SPIO</name>
<dbReference type="SMART" id="SM00420">
    <property type="entry name" value="HTH_DEOR"/>
    <property type="match status" value="1"/>
</dbReference>
<dbReference type="InterPro" id="IPR050313">
    <property type="entry name" value="Carb_Metab_HTH_regulators"/>
</dbReference>
<dbReference type="RefSeq" id="WP_154424787.1">
    <property type="nucleotide sequence ID" value="NZ_JAQYPZ010000250.1"/>
</dbReference>
<dbReference type="GO" id="GO:0003700">
    <property type="term" value="F:DNA-binding transcription factor activity"/>
    <property type="evidence" value="ECO:0007669"/>
    <property type="project" value="InterPro"/>
</dbReference>
<dbReference type="PANTHER" id="PTHR30363">
    <property type="entry name" value="HTH-TYPE TRANSCRIPTIONAL REGULATOR SRLR-RELATED"/>
    <property type="match status" value="1"/>
</dbReference>
<dbReference type="InterPro" id="IPR036388">
    <property type="entry name" value="WH-like_DNA-bd_sf"/>
</dbReference>
<dbReference type="InterPro" id="IPR037171">
    <property type="entry name" value="NagB/RpiA_transferase-like"/>
</dbReference>
<reference evidence="4 5" key="1">
    <citation type="submission" date="2019-08" db="EMBL/GenBank/DDBJ databases">
        <title>In-depth cultivation of the pig gut microbiome towards novel bacterial diversity and tailored functional studies.</title>
        <authorList>
            <person name="Wylensek D."/>
            <person name="Hitch T.C.A."/>
            <person name="Clavel T."/>
        </authorList>
    </citation>
    <scope>NUCLEOTIDE SEQUENCE [LARGE SCALE GENOMIC DNA]</scope>
    <source>
        <strain evidence="4 5">NM-380-WT-3C1</strain>
    </source>
</reference>
<dbReference type="SMART" id="SM01134">
    <property type="entry name" value="DeoRC"/>
    <property type="match status" value="1"/>
</dbReference>
<sequence>MDITDRRKEIINILKDREYVTVEEFSKVLGVSTVTIRTDLSALESEGSLIRTHGGAMKSEKKSKQRFISNTMSENELEKKEIALKASSLIKDGSTIIIDSGSTTIHLAENLKDKKITVVTNNILAQDILKNEESVNLIVLGGTLRRASMGTIGPIANNAVKSMNVDIFFLGAAAYNQEIISSYDVIEVELKKNMIHSADKVVLLADSSKYGKKAFSTISSWDLIDTFITDKIDNDFREKLEELGVEVILSNE</sequence>
<dbReference type="InterPro" id="IPR036390">
    <property type="entry name" value="WH_DNA-bd_sf"/>
</dbReference>
<dbReference type="Proteomes" id="UP000460549">
    <property type="component" value="Unassembled WGS sequence"/>
</dbReference>
<dbReference type="Gene3D" id="3.40.50.1360">
    <property type="match status" value="1"/>
</dbReference>
<keyword evidence="1" id="KW-0805">Transcription regulation</keyword>
<comment type="caution">
    <text evidence="4">The sequence shown here is derived from an EMBL/GenBank/DDBJ whole genome shotgun (WGS) entry which is preliminary data.</text>
</comment>
<dbReference type="EMBL" id="VUNN01000004">
    <property type="protein sequence ID" value="MSU05886.1"/>
    <property type="molecule type" value="Genomic_DNA"/>
</dbReference>
<dbReference type="InterPro" id="IPR001034">
    <property type="entry name" value="DeoR_HTH"/>
</dbReference>
<feature type="domain" description="HTH deoR-type" evidence="3">
    <location>
        <begin position="3"/>
        <end position="58"/>
    </location>
</feature>
<dbReference type="SUPFAM" id="SSF46785">
    <property type="entry name" value="Winged helix' DNA-binding domain"/>
    <property type="match status" value="1"/>
</dbReference>
<dbReference type="Pfam" id="PF08220">
    <property type="entry name" value="HTH_DeoR"/>
    <property type="match status" value="1"/>
</dbReference>